<dbReference type="EMBL" id="MU277187">
    <property type="protein sequence ID" value="KAI0068960.1"/>
    <property type="molecule type" value="Genomic_DNA"/>
</dbReference>
<dbReference type="Proteomes" id="UP000814140">
    <property type="component" value="Unassembled WGS sequence"/>
</dbReference>
<accession>A0ACB8TKP7</accession>
<comment type="caution">
    <text evidence="1">The sequence shown here is derived from an EMBL/GenBank/DDBJ whole genome shotgun (WGS) entry which is preliminary data.</text>
</comment>
<organism evidence="1 2">
    <name type="scientific">Artomyces pyxidatus</name>
    <dbReference type="NCBI Taxonomy" id="48021"/>
    <lineage>
        <taxon>Eukaryota</taxon>
        <taxon>Fungi</taxon>
        <taxon>Dikarya</taxon>
        <taxon>Basidiomycota</taxon>
        <taxon>Agaricomycotina</taxon>
        <taxon>Agaricomycetes</taxon>
        <taxon>Russulales</taxon>
        <taxon>Auriscalpiaceae</taxon>
        <taxon>Artomyces</taxon>
    </lineage>
</organism>
<reference evidence="1" key="1">
    <citation type="submission" date="2021-03" db="EMBL/GenBank/DDBJ databases">
        <authorList>
            <consortium name="DOE Joint Genome Institute"/>
            <person name="Ahrendt S."/>
            <person name="Looney B.P."/>
            <person name="Miyauchi S."/>
            <person name="Morin E."/>
            <person name="Drula E."/>
            <person name="Courty P.E."/>
            <person name="Chicoki N."/>
            <person name="Fauchery L."/>
            <person name="Kohler A."/>
            <person name="Kuo A."/>
            <person name="Labutti K."/>
            <person name="Pangilinan J."/>
            <person name="Lipzen A."/>
            <person name="Riley R."/>
            <person name="Andreopoulos W."/>
            <person name="He G."/>
            <person name="Johnson J."/>
            <person name="Barry K.W."/>
            <person name="Grigoriev I.V."/>
            <person name="Nagy L."/>
            <person name="Hibbett D."/>
            <person name="Henrissat B."/>
            <person name="Matheny P.B."/>
            <person name="Labbe J."/>
            <person name="Martin F."/>
        </authorList>
    </citation>
    <scope>NUCLEOTIDE SEQUENCE</scope>
    <source>
        <strain evidence="1">HHB10654</strain>
    </source>
</reference>
<evidence type="ECO:0000313" key="2">
    <source>
        <dbReference type="Proteomes" id="UP000814140"/>
    </source>
</evidence>
<protein>
    <submittedName>
        <fullName evidence="1">Uncharacterized protein</fullName>
    </submittedName>
</protein>
<keyword evidence="2" id="KW-1185">Reference proteome</keyword>
<proteinExistence type="predicted"/>
<name>A0ACB8TKP7_9AGAM</name>
<sequence length="605" mass="65271">MPPDRRGPVTGELPIDTYFSAIPSGSKLGTRTRSKENCGGPSRPAKRKRIQDEIEEIEPPPTKKGKNKLRVAGNSKTHGHGKLDSKTSEQTPVQRSLRATATGLPTPQTMTRPVTASTSSGRPVAKTRDRVPKAPPQAALPRIKRSNTAITVSAGLPSPKLTAQRTHRDNLDVAVPRTPTRHRMGRLRSSSSPPQPFNSPRHRNRSDGFSYTEQRSTPQSQRIVPSSQKSVDEIGSQVSPTKTHEGDENPFVSCAVQASSEAADLGLPHLSSPLTQSSSVSGSLIGVSSIPFKVPLLPLLKDVQHPPDDGLRDPPTRQSQDEIVPSSQSQYMLLTLSPVAVDIPPTRSGPNTPSHRDSQESGHSQFEPTSQLDEIELDMAIKLEAALSSSQMFSSGQNLWTAKRTSPVRIDSSQTEPDTPPVGLPTLPPAVRDSSQTKPESPSAIPLQALPAEICPTRLSPSRQTRRIPVELPSPQKSDGSVTEPESEPEEELMQPPSSYRNGKVPQHDPEPEEGLADDGTPRGKLVGPGGNKPRALIRVSHRKLQQISRLVADAGDDEFDLDEAVAGFSEGSSMHSDAYMELGSSLPSAVGDFLDMLQDESQEQ</sequence>
<evidence type="ECO:0000313" key="1">
    <source>
        <dbReference type="EMBL" id="KAI0068960.1"/>
    </source>
</evidence>
<gene>
    <name evidence="1" type="ORF">BV25DRAFT_1834064</name>
</gene>
<reference evidence="1" key="2">
    <citation type="journal article" date="2022" name="New Phytol.">
        <title>Evolutionary transition to the ectomycorrhizal habit in the genomes of a hyperdiverse lineage of mushroom-forming fungi.</title>
        <authorList>
            <person name="Looney B."/>
            <person name="Miyauchi S."/>
            <person name="Morin E."/>
            <person name="Drula E."/>
            <person name="Courty P.E."/>
            <person name="Kohler A."/>
            <person name="Kuo A."/>
            <person name="LaButti K."/>
            <person name="Pangilinan J."/>
            <person name="Lipzen A."/>
            <person name="Riley R."/>
            <person name="Andreopoulos W."/>
            <person name="He G."/>
            <person name="Johnson J."/>
            <person name="Nolan M."/>
            <person name="Tritt A."/>
            <person name="Barry K.W."/>
            <person name="Grigoriev I.V."/>
            <person name="Nagy L.G."/>
            <person name="Hibbett D."/>
            <person name="Henrissat B."/>
            <person name="Matheny P.B."/>
            <person name="Labbe J."/>
            <person name="Martin F.M."/>
        </authorList>
    </citation>
    <scope>NUCLEOTIDE SEQUENCE</scope>
    <source>
        <strain evidence="1">HHB10654</strain>
    </source>
</reference>